<feature type="signal peptide" evidence="1">
    <location>
        <begin position="1"/>
        <end position="20"/>
    </location>
</feature>
<dbReference type="AlphaFoldDB" id="A0A0W0VQM6"/>
<dbReference type="RefSeq" id="WP_058528622.1">
    <property type="nucleotide sequence ID" value="NZ_CAAAHZ010000007.1"/>
</dbReference>
<gene>
    <name evidence="2" type="ORF">Llon_0607</name>
</gene>
<organism evidence="2 3">
    <name type="scientific">Legionella londiniensis</name>
    <dbReference type="NCBI Taxonomy" id="45068"/>
    <lineage>
        <taxon>Bacteria</taxon>
        <taxon>Pseudomonadati</taxon>
        <taxon>Pseudomonadota</taxon>
        <taxon>Gammaproteobacteria</taxon>
        <taxon>Legionellales</taxon>
        <taxon>Legionellaceae</taxon>
        <taxon>Legionella</taxon>
    </lineage>
</organism>
<reference evidence="2 3" key="1">
    <citation type="submission" date="2015-11" db="EMBL/GenBank/DDBJ databases">
        <title>Genomic analysis of 38 Legionella species identifies large and diverse effector repertoires.</title>
        <authorList>
            <person name="Burstein D."/>
            <person name="Amaro F."/>
            <person name="Zusman T."/>
            <person name="Lifshitz Z."/>
            <person name="Cohen O."/>
            <person name="Gilbert J.A."/>
            <person name="Pupko T."/>
            <person name="Shuman H.A."/>
            <person name="Segal G."/>
        </authorList>
    </citation>
    <scope>NUCLEOTIDE SEQUENCE [LARGE SCALE GENOMIC DNA]</scope>
    <source>
        <strain evidence="2 3">ATCC 49505</strain>
    </source>
</reference>
<protein>
    <recommendedName>
        <fullName evidence="4">DUF3757 domain-containing protein</fullName>
    </recommendedName>
</protein>
<keyword evidence="3" id="KW-1185">Reference proteome</keyword>
<feature type="chain" id="PRO_5006915028" description="DUF3757 domain-containing protein" evidence="1">
    <location>
        <begin position="21"/>
        <end position="121"/>
    </location>
</feature>
<evidence type="ECO:0000313" key="3">
    <source>
        <dbReference type="Proteomes" id="UP000054997"/>
    </source>
</evidence>
<proteinExistence type="predicted"/>
<dbReference type="EMBL" id="LNYK01000010">
    <property type="protein sequence ID" value="KTD22389.1"/>
    <property type="molecule type" value="Genomic_DNA"/>
</dbReference>
<dbReference type="Pfam" id="PF12582">
    <property type="entry name" value="DUF3757"/>
    <property type="match status" value="1"/>
</dbReference>
<evidence type="ECO:0000256" key="1">
    <source>
        <dbReference type="SAM" id="SignalP"/>
    </source>
</evidence>
<dbReference type="Proteomes" id="UP000054997">
    <property type="component" value="Unassembled WGS sequence"/>
</dbReference>
<evidence type="ECO:0008006" key="4">
    <source>
        <dbReference type="Google" id="ProtNLM"/>
    </source>
</evidence>
<dbReference type="InterPro" id="IPR022231">
    <property type="entry name" value="DUF3757"/>
</dbReference>
<dbReference type="OrthoDB" id="5637761at2"/>
<comment type="caution">
    <text evidence="2">The sequence shown here is derived from an EMBL/GenBank/DDBJ whole genome shotgun (WGS) entry which is preliminary data.</text>
</comment>
<sequence length="121" mass="13221">MKKQILFGSVLLLCMNAAFAANCPDPGNSSLLWGEVPPSWELSPFSENSVQGEEGTQFTRANILVAGRGHGVACTYENSLGYYTIWKQASVHVPASMDYNWHKTLGGYECTASVAACLFYF</sequence>
<name>A0A0W0VQM6_9GAMM</name>
<dbReference type="PATRIC" id="fig|45068.5.peg.654"/>
<keyword evidence="1" id="KW-0732">Signal</keyword>
<evidence type="ECO:0000313" key="2">
    <source>
        <dbReference type="EMBL" id="KTD22389.1"/>
    </source>
</evidence>
<accession>A0A0W0VQM6</accession>